<comment type="caution">
    <text evidence="1">The sequence shown here is derived from an EMBL/GenBank/DDBJ whole genome shotgun (WGS) entry which is preliminary data.</text>
</comment>
<organism evidence="1 2">
    <name type="scientific">Camellia lanceoleosa</name>
    <dbReference type="NCBI Taxonomy" id="1840588"/>
    <lineage>
        <taxon>Eukaryota</taxon>
        <taxon>Viridiplantae</taxon>
        <taxon>Streptophyta</taxon>
        <taxon>Embryophyta</taxon>
        <taxon>Tracheophyta</taxon>
        <taxon>Spermatophyta</taxon>
        <taxon>Magnoliopsida</taxon>
        <taxon>eudicotyledons</taxon>
        <taxon>Gunneridae</taxon>
        <taxon>Pentapetalae</taxon>
        <taxon>asterids</taxon>
        <taxon>Ericales</taxon>
        <taxon>Theaceae</taxon>
        <taxon>Camellia</taxon>
    </lineage>
</organism>
<gene>
    <name evidence="1" type="ORF">LOK49_LG14G01473</name>
</gene>
<sequence>MQIVTKEQGATSGYGPRLLIVVANGTGLPIEHYCRQVNELEARVNGFILGQRLPTRAQPVISTTSDSMTNGHAYTTPTMGLNLPPRTNMSTPDTVAPGGVGIPVPAAQTITPLSLSKSLLGQTDTTSVRVGKHGK</sequence>
<reference evidence="1 2" key="1">
    <citation type="journal article" date="2022" name="Plant J.">
        <title>Chromosome-level genome of Camellia lanceoleosa provides a valuable resource for understanding genome evolution and self-incompatibility.</title>
        <authorList>
            <person name="Gong W."/>
            <person name="Xiao S."/>
            <person name="Wang L."/>
            <person name="Liao Z."/>
            <person name="Chang Y."/>
            <person name="Mo W."/>
            <person name="Hu G."/>
            <person name="Li W."/>
            <person name="Zhao G."/>
            <person name="Zhu H."/>
            <person name="Hu X."/>
            <person name="Ji K."/>
            <person name="Xiang X."/>
            <person name="Song Q."/>
            <person name="Yuan D."/>
            <person name="Jin S."/>
            <person name="Zhang L."/>
        </authorList>
    </citation>
    <scope>NUCLEOTIDE SEQUENCE [LARGE SCALE GENOMIC DNA]</scope>
    <source>
        <strain evidence="1">SQ_2022a</strain>
    </source>
</reference>
<evidence type="ECO:0000313" key="1">
    <source>
        <dbReference type="EMBL" id="KAI7985089.1"/>
    </source>
</evidence>
<dbReference type="Proteomes" id="UP001060215">
    <property type="component" value="Chromosome 15"/>
</dbReference>
<accession>A0ACC0F8W5</accession>
<proteinExistence type="predicted"/>
<evidence type="ECO:0000313" key="2">
    <source>
        <dbReference type="Proteomes" id="UP001060215"/>
    </source>
</evidence>
<keyword evidence="2" id="KW-1185">Reference proteome</keyword>
<dbReference type="EMBL" id="CM045772">
    <property type="protein sequence ID" value="KAI7985089.1"/>
    <property type="molecule type" value="Genomic_DNA"/>
</dbReference>
<name>A0ACC0F8W5_9ERIC</name>
<protein>
    <submittedName>
        <fullName evidence="1">Uncharacterized protein</fullName>
    </submittedName>
</protein>